<organism evidence="2">
    <name type="scientific">uncultured Geobacillus sp</name>
    <dbReference type="NCBI Taxonomy" id="228952"/>
    <lineage>
        <taxon>Bacteria</taxon>
        <taxon>Bacillati</taxon>
        <taxon>Bacillota</taxon>
        <taxon>Bacilli</taxon>
        <taxon>Bacillales</taxon>
        <taxon>Anoxybacillaceae</taxon>
        <taxon>Geobacillus</taxon>
        <taxon>environmental samples</taxon>
    </lineage>
</organism>
<evidence type="ECO:0000313" key="2">
    <source>
        <dbReference type="EMBL" id="AIA86374.1"/>
    </source>
</evidence>
<protein>
    <submittedName>
        <fullName evidence="2">Bac_rhamnosid_N</fullName>
    </submittedName>
</protein>
<name>A0A060BU01_9BACL</name>
<dbReference type="Gene3D" id="2.60.120.260">
    <property type="entry name" value="Galactose-binding domain-like"/>
    <property type="match status" value="1"/>
</dbReference>
<feature type="non-terminal residue" evidence="2">
    <location>
        <position position="1"/>
    </location>
</feature>
<sequence>AGGWAVGSYTHKRRNKIYADRQALLCEVHIEYVDGTSEIVASGPDWEVSTQSRFWMAEWYDGETYDATFSPPRRLPSCGRHVAAGVPALSRSTARPCGSSV</sequence>
<feature type="domain" description="Bacterial alpha-L-rhamnosidase N-terminal" evidence="1">
    <location>
        <begin position="2"/>
        <end position="70"/>
    </location>
</feature>
<dbReference type="AlphaFoldDB" id="A0A060BU01"/>
<dbReference type="Pfam" id="PF08531">
    <property type="entry name" value="Bac_rhamnosid_N"/>
    <property type="match status" value="1"/>
</dbReference>
<dbReference type="InterPro" id="IPR013737">
    <property type="entry name" value="Bac_rhamnosid_N"/>
</dbReference>
<reference evidence="2" key="1">
    <citation type="journal article" date="2013" name="Environ. Microbiol.">
        <title>Seasonally variable intestinal metagenomes of the red palm weevil (Rhynchophorus ferrugineus).</title>
        <authorList>
            <person name="Jia S."/>
            <person name="Zhang X."/>
            <person name="Zhang G."/>
            <person name="Yin A."/>
            <person name="Zhang S."/>
            <person name="Li F."/>
            <person name="Wang L."/>
            <person name="Zhao D."/>
            <person name="Yun Q."/>
            <person name="Tala"/>
            <person name="Wang J."/>
            <person name="Sun G."/>
            <person name="Baabdullah M."/>
            <person name="Yu X."/>
            <person name="Hu S."/>
            <person name="Al-Mssallem I.S."/>
            <person name="Yu J."/>
        </authorList>
    </citation>
    <scope>NUCLEOTIDE SEQUENCE</scope>
</reference>
<dbReference type="EMBL" id="KF119109">
    <property type="protein sequence ID" value="AIA86374.1"/>
    <property type="molecule type" value="Genomic_DNA"/>
</dbReference>
<proteinExistence type="predicted"/>
<accession>A0A060BU01</accession>
<evidence type="ECO:0000259" key="1">
    <source>
        <dbReference type="Pfam" id="PF08531"/>
    </source>
</evidence>